<dbReference type="EMBL" id="CP021108">
    <property type="protein sequence ID" value="ARP81262.1"/>
    <property type="molecule type" value="Genomic_DNA"/>
</dbReference>
<evidence type="ECO:0000259" key="7">
    <source>
        <dbReference type="Pfam" id="PF12823"/>
    </source>
</evidence>
<dbReference type="OrthoDB" id="8665419at2"/>
<name>A0A1W6YJM3_9BORD</name>
<keyword evidence="9" id="KW-1185">Reference proteome</keyword>
<protein>
    <recommendedName>
        <fullName evidence="7">DUF3817 domain-containing protein</fullName>
    </recommendedName>
</protein>
<feature type="transmembrane region" description="Helical" evidence="6">
    <location>
        <begin position="51"/>
        <end position="68"/>
    </location>
</feature>
<feature type="domain" description="DUF3817" evidence="7">
    <location>
        <begin position="11"/>
        <end position="98"/>
    </location>
</feature>
<evidence type="ECO:0000256" key="5">
    <source>
        <dbReference type="ARBA" id="ARBA00023136"/>
    </source>
</evidence>
<evidence type="ECO:0000256" key="2">
    <source>
        <dbReference type="ARBA" id="ARBA00022475"/>
    </source>
</evidence>
<dbReference type="KEGG" id="bgv:CAL12_10695"/>
<dbReference type="Pfam" id="PF12823">
    <property type="entry name" value="DUF3817"/>
    <property type="match status" value="1"/>
</dbReference>
<evidence type="ECO:0000256" key="4">
    <source>
        <dbReference type="ARBA" id="ARBA00022989"/>
    </source>
</evidence>
<organism evidence="8 9">
    <name type="scientific">Bordetella genomosp. 8</name>
    <dbReference type="NCBI Taxonomy" id="1416806"/>
    <lineage>
        <taxon>Bacteria</taxon>
        <taxon>Pseudomonadati</taxon>
        <taxon>Pseudomonadota</taxon>
        <taxon>Betaproteobacteria</taxon>
        <taxon>Burkholderiales</taxon>
        <taxon>Alcaligenaceae</taxon>
        <taxon>Bordetella</taxon>
    </lineage>
</organism>
<dbReference type="AlphaFoldDB" id="A0A1W6YJM3"/>
<keyword evidence="5 6" id="KW-0472">Membrane</keyword>
<accession>A0A1W6YJM3</accession>
<dbReference type="RefSeq" id="WP_086064458.1">
    <property type="nucleotide sequence ID" value="NZ_CP021108.1"/>
</dbReference>
<proteinExistence type="predicted"/>
<evidence type="ECO:0000313" key="9">
    <source>
        <dbReference type="Proteomes" id="UP000194151"/>
    </source>
</evidence>
<sequence length="110" mass="12032">MTEKTALSTQLRTIKVVSLAEGTTLLLLVAIAVPLKYAYGWPQAVRAMGPIHGMAFLCYLWIVVQAATEGNWRKADAIRAIALAFVPFGAFANARFLARRVAEDRRGAAR</sequence>
<dbReference type="PANTHER" id="PTHR40077:SF1">
    <property type="entry name" value="MEMBRANE PROTEIN"/>
    <property type="match status" value="1"/>
</dbReference>
<keyword evidence="2" id="KW-1003">Cell membrane</keyword>
<dbReference type="InterPro" id="IPR023845">
    <property type="entry name" value="DUF3817_TM"/>
</dbReference>
<dbReference type="STRING" id="1416806.CAL12_10695"/>
<keyword evidence="4 6" id="KW-1133">Transmembrane helix</keyword>
<reference evidence="8 9" key="1">
    <citation type="submission" date="2017-05" db="EMBL/GenBank/DDBJ databases">
        <title>Complete and WGS of Bordetella genogroups.</title>
        <authorList>
            <person name="Spilker T."/>
            <person name="LiPuma J."/>
        </authorList>
    </citation>
    <scope>NUCLEOTIDE SEQUENCE [LARGE SCALE GENOMIC DNA]</scope>
    <source>
        <strain evidence="8 9">AU19157</strain>
    </source>
</reference>
<dbReference type="PANTHER" id="PTHR40077">
    <property type="entry name" value="MEMBRANE PROTEIN-RELATED"/>
    <property type="match status" value="1"/>
</dbReference>
<gene>
    <name evidence="8" type="ORF">CAL12_10695</name>
</gene>
<feature type="transmembrane region" description="Helical" evidence="6">
    <location>
        <begin position="80"/>
        <end position="98"/>
    </location>
</feature>
<dbReference type="GO" id="GO:0005886">
    <property type="term" value="C:plasma membrane"/>
    <property type="evidence" value="ECO:0007669"/>
    <property type="project" value="UniProtKB-SubCell"/>
</dbReference>
<evidence type="ECO:0000313" key="8">
    <source>
        <dbReference type="EMBL" id="ARP81262.1"/>
    </source>
</evidence>
<feature type="transmembrane region" description="Helical" evidence="6">
    <location>
        <begin position="16"/>
        <end position="39"/>
    </location>
</feature>
<keyword evidence="3 6" id="KW-0812">Transmembrane</keyword>
<evidence type="ECO:0000256" key="1">
    <source>
        <dbReference type="ARBA" id="ARBA00004651"/>
    </source>
</evidence>
<dbReference type="NCBIfam" id="TIGR03954">
    <property type="entry name" value="integ_memb_HG"/>
    <property type="match status" value="1"/>
</dbReference>
<evidence type="ECO:0000256" key="3">
    <source>
        <dbReference type="ARBA" id="ARBA00022692"/>
    </source>
</evidence>
<comment type="subcellular location">
    <subcellularLocation>
        <location evidence="1">Cell membrane</location>
        <topology evidence="1">Multi-pass membrane protein</topology>
    </subcellularLocation>
</comment>
<evidence type="ECO:0000256" key="6">
    <source>
        <dbReference type="SAM" id="Phobius"/>
    </source>
</evidence>
<dbReference type="Proteomes" id="UP000194151">
    <property type="component" value="Chromosome"/>
</dbReference>